<evidence type="ECO:0000256" key="1">
    <source>
        <dbReference type="ARBA" id="ARBA00004117"/>
    </source>
</evidence>
<protein>
    <recommendedName>
        <fullName evidence="4 5">Flagellar hook-basal body complex protein FliE</fullName>
    </recommendedName>
</protein>
<evidence type="ECO:0000313" key="6">
    <source>
        <dbReference type="EMBL" id="MBB1160603.1"/>
    </source>
</evidence>
<dbReference type="EMBL" id="JACIVI010000001">
    <property type="protein sequence ID" value="MBB1160603.1"/>
    <property type="molecule type" value="Genomic_DNA"/>
</dbReference>
<keyword evidence="6" id="KW-0282">Flagellum</keyword>
<dbReference type="NCBIfam" id="TIGR00205">
    <property type="entry name" value="fliE"/>
    <property type="match status" value="1"/>
</dbReference>
<dbReference type="PANTHER" id="PTHR34653:SF1">
    <property type="entry name" value="FLAGELLAR HOOK-BASAL BODY COMPLEX PROTEIN FLIE"/>
    <property type="match status" value="1"/>
</dbReference>
<gene>
    <name evidence="4 6" type="primary">fliE</name>
    <name evidence="6" type="ORF">H4F90_01235</name>
</gene>
<evidence type="ECO:0000256" key="4">
    <source>
        <dbReference type="HAMAP-Rule" id="MF_00724"/>
    </source>
</evidence>
<comment type="subcellular location">
    <subcellularLocation>
        <location evidence="1 4">Bacterial flagellum basal body</location>
    </subcellularLocation>
</comment>
<dbReference type="GO" id="GO:0071973">
    <property type="term" value="P:bacterial-type flagellum-dependent cell motility"/>
    <property type="evidence" value="ECO:0007669"/>
    <property type="project" value="InterPro"/>
</dbReference>
<name>A0A839HGA6_9BURK</name>
<dbReference type="AlphaFoldDB" id="A0A839HGA6"/>
<dbReference type="Pfam" id="PF02049">
    <property type="entry name" value="FliE"/>
    <property type="match status" value="1"/>
</dbReference>
<sequence length="120" mass="12754">MDVKLKPFDFAQAAARAGMSQVADRVAAKLRESAAATAAQAPAARGAVNFQDSFRLALSQVSGAQNEVAALQREVQLGNPTVSLEQTMVAMQKAQIGFQAALTVRNKLVQAYSDVMNMQV</sequence>
<reference evidence="6 7" key="1">
    <citation type="submission" date="2020-08" db="EMBL/GenBank/DDBJ databases">
        <title>Aquariorum lacteus gen. nov., sp. nov., a new member of the family Comamonadaceae, isolated from freshwater aquarium.</title>
        <authorList>
            <person name="Chun S.-J."/>
        </authorList>
    </citation>
    <scope>NUCLEOTIDE SEQUENCE [LARGE SCALE GENOMIC DNA]</scope>
    <source>
        <strain evidence="6 7">SJAQ100</strain>
    </source>
</reference>
<keyword evidence="7" id="KW-1185">Reference proteome</keyword>
<comment type="caution">
    <text evidence="6">The sequence shown here is derived from an EMBL/GenBank/DDBJ whole genome shotgun (WGS) entry which is preliminary data.</text>
</comment>
<dbReference type="PRINTS" id="PR01006">
    <property type="entry name" value="FLGHOOKFLIE"/>
</dbReference>
<keyword evidence="3 4" id="KW-0975">Bacterial flagellum</keyword>
<dbReference type="PANTHER" id="PTHR34653">
    <property type="match status" value="1"/>
</dbReference>
<keyword evidence="6" id="KW-0969">Cilium</keyword>
<accession>A0A839HGA6</accession>
<dbReference type="Proteomes" id="UP000586093">
    <property type="component" value="Unassembled WGS sequence"/>
</dbReference>
<keyword evidence="6" id="KW-0966">Cell projection</keyword>
<organism evidence="6 7">
    <name type="scientific">Aquariibacter albus</name>
    <dbReference type="NCBI Taxonomy" id="2759899"/>
    <lineage>
        <taxon>Bacteria</taxon>
        <taxon>Pseudomonadati</taxon>
        <taxon>Pseudomonadota</taxon>
        <taxon>Betaproteobacteria</taxon>
        <taxon>Burkholderiales</taxon>
        <taxon>Sphaerotilaceae</taxon>
        <taxon>Aquariibacter</taxon>
    </lineage>
</organism>
<dbReference type="GO" id="GO:0005198">
    <property type="term" value="F:structural molecule activity"/>
    <property type="evidence" value="ECO:0007669"/>
    <property type="project" value="UniProtKB-UniRule"/>
</dbReference>
<evidence type="ECO:0000256" key="3">
    <source>
        <dbReference type="ARBA" id="ARBA00023143"/>
    </source>
</evidence>
<evidence type="ECO:0000256" key="2">
    <source>
        <dbReference type="ARBA" id="ARBA00009272"/>
    </source>
</evidence>
<proteinExistence type="inferred from homology"/>
<dbReference type="InterPro" id="IPR001624">
    <property type="entry name" value="FliE"/>
</dbReference>
<evidence type="ECO:0000313" key="7">
    <source>
        <dbReference type="Proteomes" id="UP000586093"/>
    </source>
</evidence>
<comment type="similarity">
    <text evidence="2 4">Belongs to the FliE family.</text>
</comment>
<evidence type="ECO:0000256" key="5">
    <source>
        <dbReference type="NCBIfam" id="TIGR00205"/>
    </source>
</evidence>
<dbReference type="GO" id="GO:0003774">
    <property type="term" value="F:cytoskeletal motor activity"/>
    <property type="evidence" value="ECO:0007669"/>
    <property type="project" value="InterPro"/>
</dbReference>
<dbReference type="HAMAP" id="MF_00724">
    <property type="entry name" value="FliE"/>
    <property type="match status" value="1"/>
</dbReference>
<dbReference type="GO" id="GO:0009425">
    <property type="term" value="C:bacterial-type flagellum basal body"/>
    <property type="evidence" value="ECO:0007669"/>
    <property type="project" value="UniProtKB-SubCell"/>
</dbReference>